<protein>
    <recommendedName>
        <fullName evidence="6">MYND-type domain-containing protein</fullName>
    </recommendedName>
</protein>
<evidence type="ECO:0000256" key="2">
    <source>
        <dbReference type="ARBA" id="ARBA00022771"/>
    </source>
</evidence>
<dbReference type="AlphaFoldDB" id="A0AAD8Y5X5"/>
<proteinExistence type="predicted"/>
<sequence length="288" mass="32679">MPSKKKKKSSRGKARKGSNSNNKKEEKHGTPSTPMERLNIDDDTEVALLDEAIKLAAAEKKAMKAAVAEKEEIAKSKNQSCCHGCVPTEEDVRVALTFGETFVTALDSVKKQVDIWRLFAIAREATRVKYPEVWADPAKLKMLVSFHLYMATQSVLEGEMIVAKTYAAMAFHLEECWNKTRATLTGAKLLELHRGDDHTLVQYLRKNIPCQCLDAKYEQVKSITKIGFCCNDQCSLPNRRVERRSMVYCTRCRDANYCSRECQEAVWPFHKKQCHAIVDAKAKLDSRK</sequence>
<reference evidence="7" key="1">
    <citation type="submission" date="2023-06" db="EMBL/GenBank/DDBJ databases">
        <title>Survivors Of The Sea: Transcriptome response of Skeletonema marinoi to long-term dormancy.</title>
        <authorList>
            <person name="Pinder M.I.M."/>
            <person name="Kourtchenko O."/>
            <person name="Robertson E.K."/>
            <person name="Larsson T."/>
            <person name="Maumus F."/>
            <person name="Osuna-Cruz C.M."/>
            <person name="Vancaester E."/>
            <person name="Stenow R."/>
            <person name="Vandepoele K."/>
            <person name="Ploug H."/>
            <person name="Bruchert V."/>
            <person name="Godhe A."/>
            <person name="Topel M."/>
        </authorList>
    </citation>
    <scope>NUCLEOTIDE SEQUENCE</scope>
    <source>
        <strain evidence="7">R05AC</strain>
    </source>
</reference>
<evidence type="ECO:0000256" key="1">
    <source>
        <dbReference type="ARBA" id="ARBA00022723"/>
    </source>
</evidence>
<evidence type="ECO:0000259" key="6">
    <source>
        <dbReference type="PROSITE" id="PS50865"/>
    </source>
</evidence>
<feature type="region of interest" description="Disordered" evidence="5">
    <location>
        <begin position="1"/>
        <end position="40"/>
    </location>
</feature>
<accession>A0AAD8Y5X5</accession>
<dbReference type="InterPro" id="IPR002893">
    <property type="entry name" value="Znf_MYND"/>
</dbReference>
<keyword evidence="8" id="KW-1185">Reference proteome</keyword>
<evidence type="ECO:0000313" key="8">
    <source>
        <dbReference type="Proteomes" id="UP001224775"/>
    </source>
</evidence>
<name>A0AAD8Y5X5_9STRA</name>
<comment type="caution">
    <text evidence="7">The sequence shown here is derived from an EMBL/GenBank/DDBJ whole genome shotgun (WGS) entry which is preliminary data.</text>
</comment>
<evidence type="ECO:0000256" key="3">
    <source>
        <dbReference type="ARBA" id="ARBA00022833"/>
    </source>
</evidence>
<dbReference type="Gene3D" id="6.10.140.2220">
    <property type="match status" value="1"/>
</dbReference>
<evidence type="ECO:0000256" key="5">
    <source>
        <dbReference type="SAM" id="MobiDB-lite"/>
    </source>
</evidence>
<dbReference type="Pfam" id="PF01753">
    <property type="entry name" value="zf-MYND"/>
    <property type="match status" value="1"/>
</dbReference>
<dbReference type="PROSITE" id="PS50865">
    <property type="entry name" value="ZF_MYND_2"/>
    <property type="match status" value="1"/>
</dbReference>
<evidence type="ECO:0000313" key="7">
    <source>
        <dbReference type="EMBL" id="KAK1740258.1"/>
    </source>
</evidence>
<gene>
    <name evidence="7" type="ORF">QTG54_009208</name>
</gene>
<evidence type="ECO:0000256" key="4">
    <source>
        <dbReference type="PROSITE-ProRule" id="PRU00134"/>
    </source>
</evidence>
<keyword evidence="2 4" id="KW-0863">Zinc-finger</keyword>
<dbReference type="EMBL" id="JATAAI010000016">
    <property type="protein sequence ID" value="KAK1740258.1"/>
    <property type="molecule type" value="Genomic_DNA"/>
</dbReference>
<dbReference type="Proteomes" id="UP001224775">
    <property type="component" value="Unassembled WGS sequence"/>
</dbReference>
<feature type="compositionally biased region" description="Basic residues" evidence="5">
    <location>
        <begin position="1"/>
        <end position="16"/>
    </location>
</feature>
<organism evidence="7 8">
    <name type="scientific">Skeletonema marinoi</name>
    <dbReference type="NCBI Taxonomy" id="267567"/>
    <lineage>
        <taxon>Eukaryota</taxon>
        <taxon>Sar</taxon>
        <taxon>Stramenopiles</taxon>
        <taxon>Ochrophyta</taxon>
        <taxon>Bacillariophyta</taxon>
        <taxon>Coscinodiscophyceae</taxon>
        <taxon>Thalassiosirophycidae</taxon>
        <taxon>Thalassiosirales</taxon>
        <taxon>Skeletonemataceae</taxon>
        <taxon>Skeletonema</taxon>
        <taxon>Skeletonema marinoi-dohrnii complex</taxon>
    </lineage>
</organism>
<keyword evidence="1" id="KW-0479">Metal-binding</keyword>
<dbReference type="GO" id="GO:0008270">
    <property type="term" value="F:zinc ion binding"/>
    <property type="evidence" value="ECO:0007669"/>
    <property type="project" value="UniProtKB-KW"/>
</dbReference>
<keyword evidence="3" id="KW-0862">Zinc</keyword>
<feature type="domain" description="MYND-type" evidence="6">
    <location>
        <begin position="234"/>
        <end position="274"/>
    </location>
</feature>
<dbReference type="SUPFAM" id="SSF144232">
    <property type="entry name" value="HIT/MYND zinc finger-like"/>
    <property type="match status" value="1"/>
</dbReference>